<evidence type="ECO:0000256" key="1">
    <source>
        <dbReference type="ARBA" id="ARBA00022448"/>
    </source>
</evidence>
<dbReference type="RefSeq" id="WP_145200321.1">
    <property type="nucleotide sequence ID" value="NZ_CP036434.1"/>
</dbReference>
<dbReference type="InterPro" id="IPR051313">
    <property type="entry name" value="Bact_iron-sidero_bind"/>
</dbReference>
<dbReference type="SUPFAM" id="SSF53807">
    <property type="entry name" value="Helical backbone' metal receptor"/>
    <property type="match status" value="1"/>
</dbReference>
<keyword evidence="3" id="KW-0812">Transmembrane</keyword>
<keyword evidence="1" id="KW-0813">Transport</keyword>
<keyword evidence="3" id="KW-0472">Membrane</keyword>
<name>A0A518EVQ7_9BACT</name>
<sequence length="401" mass="43567">MSPLVRALKLGGIGAVLGAAILAIVLLARLYGGTEVSTRDRRSPAAEGSAAFVVEMSPMGAVEFPAVPRRFVTLDAHYNDLAVAIGRSEGLVATGSAANFHDEFYGQLEGVESGVDRDALTFLYGESGGMFDKETLYGLDADVHHIDPLRLSSGKSWTPGDVAEISRNVGPFFANRYSRTNDYPGDEPYEFYPLWELLERVAAVHGEAGRVRRLAAISNAMVERIQAQLPPESERPTVGLVMVSGNGFLPFSLSRPGFGTAQYRAVGARDAFAPIRDQTYADAGRGTRLDIEAMLTLDPEVLIVPWAIYSSETYDQLLALRDDPLGARLTALGTDRAYPGGSPLQGPIFHLFQIEMAAKQIYPDRFGPFRADGDYPESEQLFSRAEVSRVLRGESAAESQR</sequence>
<protein>
    <submittedName>
        <fullName evidence="4">Periplasmic binding protein</fullName>
    </submittedName>
</protein>
<keyword evidence="2" id="KW-0732">Signal</keyword>
<dbReference type="EMBL" id="CP036434">
    <property type="protein sequence ID" value="QDV08154.1"/>
    <property type="molecule type" value="Genomic_DNA"/>
</dbReference>
<reference evidence="4 5" key="1">
    <citation type="submission" date="2019-02" db="EMBL/GenBank/DDBJ databases">
        <title>Deep-cultivation of Planctomycetes and their phenomic and genomic characterization uncovers novel biology.</title>
        <authorList>
            <person name="Wiegand S."/>
            <person name="Jogler M."/>
            <person name="Boedeker C."/>
            <person name="Pinto D."/>
            <person name="Vollmers J."/>
            <person name="Rivas-Marin E."/>
            <person name="Kohn T."/>
            <person name="Peeters S.H."/>
            <person name="Heuer A."/>
            <person name="Rast P."/>
            <person name="Oberbeckmann S."/>
            <person name="Bunk B."/>
            <person name="Jeske O."/>
            <person name="Meyerdierks A."/>
            <person name="Storesund J.E."/>
            <person name="Kallscheuer N."/>
            <person name="Luecker S."/>
            <person name="Lage O.M."/>
            <person name="Pohl T."/>
            <person name="Merkel B.J."/>
            <person name="Hornburger P."/>
            <person name="Mueller R.-W."/>
            <person name="Bruemmer F."/>
            <person name="Labrenz M."/>
            <person name="Spormann A.M."/>
            <person name="Op den Camp H."/>
            <person name="Overmann J."/>
            <person name="Amann R."/>
            <person name="Jetten M.S.M."/>
            <person name="Mascher T."/>
            <person name="Medema M.H."/>
            <person name="Devos D.P."/>
            <person name="Kaster A.-K."/>
            <person name="Ovreas L."/>
            <person name="Rohde M."/>
            <person name="Galperin M.Y."/>
            <person name="Jogler C."/>
        </authorList>
    </citation>
    <scope>NUCLEOTIDE SEQUENCE [LARGE SCALE GENOMIC DNA]</scope>
    <source>
        <strain evidence="4 5">Poly30</strain>
    </source>
</reference>
<dbReference type="Proteomes" id="UP000320390">
    <property type="component" value="Chromosome"/>
</dbReference>
<proteinExistence type="predicted"/>
<dbReference type="PANTHER" id="PTHR30532:SF1">
    <property type="entry name" value="IRON(3+)-HYDROXAMATE-BINDING PROTEIN FHUD"/>
    <property type="match status" value="1"/>
</dbReference>
<keyword evidence="3" id="KW-1133">Transmembrane helix</keyword>
<evidence type="ECO:0000313" key="5">
    <source>
        <dbReference type="Proteomes" id="UP000320390"/>
    </source>
</evidence>
<accession>A0A518EVQ7</accession>
<dbReference type="Gene3D" id="3.40.50.1980">
    <property type="entry name" value="Nitrogenase molybdenum iron protein domain"/>
    <property type="match status" value="1"/>
</dbReference>
<dbReference type="GO" id="GO:0030288">
    <property type="term" value="C:outer membrane-bounded periplasmic space"/>
    <property type="evidence" value="ECO:0007669"/>
    <property type="project" value="TreeGrafter"/>
</dbReference>
<evidence type="ECO:0000256" key="3">
    <source>
        <dbReference type="SAM" id="Phobius"/>
    </source>
</evidence>
<dbReference type="PANTHER" id="PTHR30532">
    <property type="entry name" value="IRON III DICITRATE-BINDING PERIPLASMIC PROTEIN"/>
    <property type="match status" value="1"/>
</dbReference>
<gene>
    <name evidence="4" type="ORF">Poly30_36900</name>
</gene>
<dbReference type="OrthoDB" id="1846031at2"/>
<dbReference type="AlphaFoldDB" id="A0A518EVQ7"/>
<feature type="transmembrane region" description="Helical" evidence="3">
    <location>
        <begin position="12"/>
        <end position="32"/>
    </location>
</feature>
<keyword evidence="5" id="KW-1185">Reference proteome</keyword>
<organism evidence="4 5">
    <name type="scientific">Saltatorellus ferox</name>
    <dbReference type="NCBI Taxonomy" id="2528018"/>
    <lineage>
        <taxon>Bacteria</taxon>
        <taxon>Pseudomonadati</taxon>
        <taxon>Planctomycetota</taxon>
        <taxon>Planctomycetia</taxon>
        <taxon>Planctomycetia incertae sedis</taxon>
        <taxon>Saltatorellus</taxon>
    </lineage>
</organism>
<evidence type="ECO:0000256" key="2">
    <source>
        <dbReference type="ARBA" id="ARBA00022729"/>
    </source>
</evidence>
<evidence type="ECO:0000313" key="4">
    <source>
        <dbReference type="EMBL" id="QDV08154.1"/>
    </source>
</evidence>